<name>A0A7W9SFW1_9FIRM</name>
<keyword evidence="8 10" id="KW-0594">Phospholipid biosynthesis</keyword>
<keyword evidence="4 10" id="KW-0812">Transmembrane</keyword>
<dbReference type="EC" id="2.3.1.275" evidence="10"/>
<evidence type="ECO:0000256" key="10">
    <source>
        <dbReference type="HAMAP-Rule" id="MF_01043"/>
    </source>
</evidence>
<comment type="pathway">
    <text evidence="10">Lipid metabolism; phospholipid metabolism.</text>
</comment>
<dbReference type="NCBIfam" id="TIGR00023">
    <property type="entry name" value="glycerol-3-phosphate 1-O-acyltransferase PlsY"/>
    <property type="match status" value="1"/>
</dbReference>
<evidence type="ECO:0000256" key="4">
    <source>
        <dbReference type="ARBA" id="ARBA00022692"/>
    </source>
</evidence>
<feature type="transmembrane region" description="Helical" evidence="10">
    <location>
        <begin position="117"/>
        <end position="138"/>
    </location>
</feature>
<dbReference type="PANTHER" id="PTHR30309:SF0">
    <property type="entry name" value="GLYCEROL-3-PHOSPHATE ACYLTRANSFERASE-RELATED"/>
    <property type="match status" value="1"/>
</dbReference>
<evidence type="ECO:0000256" key="1">
    <source>
        <dbReference type="ARBA" id="ARBA00022475"/>
    </source>
</evidence>
<accession>A0A7W9SFW1</accession>
<organism evidence="11 12">
    <name type="scientific">Oribacterium sinus</name>
    <dbReference type="NCBI Taxonomy" id="237576"/>
    <lineage>
        <taxon>Bacteria</taxon>
        <taxon>Bacillati</taxon>
        <taxon>Bacillota</taxon>
        <taxon>Clostridia</taxon>
        <taxon>Lachnospirales</taxon>
        <taxon>Lachnospiraceae</taxon>
        <taxon>Oribacterium</taxon>
    </lineage>
</organism>
<dbReference type="GeneID" id="85014942"/>
<dbReference type="PANTHER" id="PTHR30309">
    <property type="entry name" value="INNER MEMBRANE PROTEIN YGIH"/>
    <property type="match status" value="1"/>
</dbReference>
<dbReference type="Proteomes" id="UP000522163">
    <property type="component" value="Unassembled WGS sequence"/>
</dbReference>
<evidence type="ECO:0000313" key="11">
    <source>
        <dbReference type="EMBL" id="MBB6041423.1"/>
    </source>
</evidence>
<dbReference type="HAMAP" id="MF_01043">
    <property type="entry name" value="PlsY"/>
    <property type="match status" value="1"/>
</dbReference>
<proteinExistence type="inferred from homology"/>
<evidence type="ECO:0000313" key="12">
    <source>
        <dbReference type="Proteomes" id="UP000522163"/>
    </source>
</evidence>
<feature type="transmembrane region" description="Helical" evidence="10">
    <location>
        <begin position="54"/>
        <end position="75"/>
    </location>
</feature>
<evidence type="ECO:0000256" key="2">
    <source>
        <dbReference type="ARBA" id="ARBA00022516"/>
    </source>
</evidence>
<comment type="catalytic activity">
    <reaction evidence="10">
        <text>an acyl phosphate + sn-glycerol 3-phosphate = a 1-acyl-sn-glycero-3-phosphate + phosphate</text>
        <dbReference type="Rhea" id="RHEA:34075"/>
        <dbReference type="ChEBI" id="CHEBI:43474"/>
        <dbReference type="ChEBI" id="CHEBI:57597"/>
        <dbReference type="ChEBI" id="CHEBI:57970"/>
        <dbReference type="ChEBI" id="CHEBI:59918"/>
        <dbReference type="EC" id="2.3.1.275"/>
    </reaction>
</comment>
<keyword evidence="7 10" id="KW-0472">Membrane</keyword>
<keyword evidence="1 10" id="KW-1003">Cell membrane</keyword>
<feature type="transmembrane region" description="Helical" evidence="10">
    <location>
        <begin position="145"/>
        <end position="164"/>
    </location>
</feature>
<comment type="subunit">
    <text evidence="10">Probably interacts with PlsX.</text>
</comment>
<dbReference type="GO" id="GO:0005886">
    <property type="term" value="C:plasma membrane"/>
    <property type="evidence" value="ECO:0007669"/>
    <property type="project" value="UniProtKB-SubCell"/>
</dbReference>
<keyword evidence="3 10" id="KW-0808">Transferase</keyword>
<gene>
    <name evidence="10" type="primary">plsY</name>
    <name evidence="11" type="ORF">HNQ46_001403</name>
</gene>
<evidence type="ECO:0000256" key="5">
    <source>
        <dbReference type="ARBA" id="ARBA00022989"/>
    </source>
</evidence>
<dbReference type="GO" id="GO:0043772">
    <property type="term" value="F:acyl-phosphate glycerol-3-phosphate acyltransferase activity"/>
    <property type="evidence" value="ECO:0007669"/>
    <property type="project" value="UniProtKB-UniRule"/>
</dbReference>
<keyword evidence="2 10" id="KW-0444">Lipid biosynthesis</keyword>
<feature type="transmembrane region" description="Helical" evidence="10">
    <location>
        <begin position="176"/>
        <end position="194"/>
    </location>
</feature>
<dbReference type="SMART" id="SM01207">
    <property type="entry name" value="G3P_acyltransf"/>
    <property type="match status" value="1"/>
</dbReference>
<dbReference type="EMBL" id="JACHHH010000006">
    <property type="protein sequence ID" value="MBB6041423.1"/>
    <property type="molecule type" value="Genomic_DNA"/>
</dbReference>
<evidence type="ECO:0000256" key="8">
    <source>
        <dbReference type="ARBA" id="ARBA00023209"/>
    </source>
</evidence>
<dbReference type="RefSeq" id="WP_183684041.1">
    <property type="nucleotide sequence ID" value="NZ_JACHHH010000006.1"/>
</dbReference>
<keyword evidence="11" id="KW-0012">Acyltransferase</keyword>
<dbReference type="AlphaFoldDB" id="A0A7W9SFW1"/>
<evidence type="ECO:0000256" key="6">
    <source>
        <dbReference type="ARBA" id="ARBA00023098"/>
    </source>
</evidence>
<evidence type="ECO:0000256" key="9">
    <source>
        <dbReference type="ARBA" id="ARBA00023264"/>
    </source>
</evidence>
<comment type="similarity">
    <text evidence="10">Belongs to the PlsY family.</text>
</comment>
<keyword evidence="9 10" id="KW-1208">Phospholipid metabolism</keyword>
<dbReference type="Pfam" id="PF02660">
    <property type="entry name" value="G3P_acyltransf"/>
    <property type="match status" value="1"/>
</dbReference>
<dbReference type="UniPathway" id="UPA00085"/>
<comment type="function">
    <text evidence="10">Catalyzes the transfer of an acyl group from acyl-phosphate (acyl-PO(4)) to glycerol-3-phosphate (G3P) to form lysophosphatidic acid (LPA). This enzyme utilizes acyl-phosphate as fatty acyl donor, but not acyl-CoA or acyl-ACP.</text>
</comment>
<comment type="caution">
    <text evidence="11">The sequence shown here is derived from an EMBL/GenBank/DDBJ whole genome shotgun (WGS) entry which is preliminary data.</text>
</comment>
<comment type="subcellular location">
    <subcellularLocation>
        <location evidence="10">Cell membrane</location>
        <topology evidence="10">Multi-pass membrane protein</topology>
    </subcellularLocation>
</comment>
<dbReference type="InterPro" id="IPR003811">
    <property type="entry name" value="G3P_acylTferase_PlsY"/>
</dbReference>
<dbReference type="GO" id="GO:0008654">
    <property type="term" value="P:phospholipid biosynthetic process"/>
    <property type="evidence" value="ECO:0007669"/>
    <property type="project" value="UniProtKB-UniRule"/>
</dbReference>
<protein>
    <recommendedName>
        <fullName evidence="10">Glycerol-3-phosphate acyltransferase</fullName>
    </recommendedName>
    <alternativeName>
        <fullName evidence="10">Acyl-PO4 G3P acyltransferase</fullName>
    </alternativeName>
    <alternativeName>
        <fullName evidence="10">Acyl-phosphate--glycerol-3-phosphate acyltransferase</fullName>
    </alternativeName>
    <alternativeName>
        <fullName evidence="10">G3P acyltransferase</fullName>
        <shortName evidence="10">GPAT</shortName>
        <ecNumber evidence="10">2.3.1.275</ecNumber>
    </alternativeName>
    <alternativeName>
        <fullName evidence="10">Lysophosphatidic acid synthase</fullName>
        <shortName evidence="10">LPA synthase</shortName>
    </alternativeName>
</protein>
<keyword evidence="6 10" id="KW-0443">Lipid metabolism</keyword>
<evidence type="ECO:0000256" key="7">
    <source>
        <dbReference type="ARBA" id="ARBA00023136"/>
    </source>
</evidence>
<evidence type="ECO:0000256" key="3">
    <source>
        <dbReference type="ARBA" id="ARBA00022679"/>
    </source>
</evidence>
<reference evidence="11 12" key="1">
    <citation type="submission" date="2020-08" db="EMBL/GenBank/DDBJ databases">
        <title>Genomic Encyclopedia of Type Strains, Phase IV (KMG-IV): sequencing the most valuable type-strain genomes for metagenomic binning, comparative biology and taxonomic classification.</title>
        <authorList>
            <person name="Goeker M."/>
        </authorList>
    </citation>
    <scope>NUCLEOTIDE SEQUENCE [LARGE SCALE GENOMIC DNA]</scope>
    <source>
        <strain evidence="11 12">DSM 17245</strain>
    </source>
</reference>
<sequence length="215" mass="23480">MSIVQLCVCFILGYIFGNIPNGYLYAKSQGVDIYHQGSGNPGSTNVLRTLGKRAGITVLLMDIAKCMVPIFLMILFWKPANEDQKTLILMLTGIGAILGHNFPILPGVKGGKGVACTGALLIALAPLYTLELLCFFILIVLTTKYVSLGSVLSVFVFFLSVLLMGKSGILFPFSEAIYLPMCGLSLFLALLCLFQHRENMKRLMNGTENKFGKNK</sequence>
<keyword evidence="5 10" id="KW-1133">Transmembrane helix</keyword>
<feature type="transmembrane region" description="Helical" evidence="10">
    <location>
        <begin position="87"/>
        <end position="105"/>
    </location>
</feature>